<protein>
    <submittedName>
        <fullName evidence="1">YheC/D like ATP-grasp</fullName>
    </submittedName>
</protein>
<sequence length="357" mass="41209">MTQNYIGVILPDGIFDRLSTGKSQINVRAYQEAADHFGLIPVFMKLKCLKPGEDKVQGFVKKGKGYELDTVNLPKVIYTRSFLSKKQSTFLDQKNIQFYNKKGISHDKFRMHEIMSQDPEIAVSLPETVKGTEENLKMMLQKHRKLILKPAKGSLGGGIMKITREDSGGYLLKYPLARRKWEEVQFKEEIPEVIRKAFKKKLYIIQENIDLATYKKRPFDLRVVVQRDHTGDWVVAGILCKVSPSKDQFVTNISQGGSSLSFDQVVNGHSYLSYKQTYEAISSLTLKMAKHLERYTDHIADIAFDIALDKKGKPFFIESNFRGRYGNVRYKGKRYEEWKAKHFNPIGYGRYLLDRLK</sequence>
<dbReference type="InterPro" id="IPR026838">
    <property type="entry name" value="YheC/D"/>
</dbReference>
<dbReference type="AlphaFoldDB" id="A0A0V8HMS8"/>
<dbReference type="SUPFAM" id="SSF56059">
    <property type="entry name" value="Glutathione synthetase ATP-binding domain-like"/>
    <property type="match status" value="1"/>
</dbReference>
<organism evidence="1 2">
    <name type="scientific">[Bacillus] enclensis</name>
    <dbReference type="NCBI Taxonomy" id="1402860"/>
    <lineage>
        <taxon>Bacteria</taxon>
        <taxon>Bacillati</taxon>
        <taxon>Bacillota</taxon>
        <taxon>Bacilli</taxon>
        <taxon>Bacillales</taxon>
        <taxon>Bacillaceae</taxon>
        <taxon>Rossellomorea</taxon>
    </lineage>
</organism>
<dbReference type="RefSeq" id="WP_058297938.1">
    <property type="nucleotide sequence ID" value="NZ_FMAU01000001.1"/>
</dbReference>
<gene>
    <name evidence="1" type="ORF">GA0061094_1412</name>
</gene>
<proteinExistence type="predicted"/>
<name>A0A0V8HMS8_9BACI</name>
<dbReference type="Gene3D" id="3.30.470.20">
    <property type="entry name" value="ATP-grasp fold, B domain"/>
    <property type="match status" value="1"/>
</dbReference>
<reference evidence="2" key="1">
    <citation type="submission" date="2016-08" db="EMBL/GenBank/DDBJ databases">
        <authorList>
            <person name="Varghese N."/>
            <person name="Submissions Spin"/>
        </authorList>
    </citation>
    <scope>NUCLEOTIDE SEQUENCE [LARGE SCALE GENOMIC DNA]</scope>
    <source>
        <strain evidence="2">SGD-1123</strain>
    </source>
</reference>
<dbReference type="EMBL" id="FMAU01000001">
    <property type="protein sequence ID" value="SCB92071.1"/>
    <property type="molecule type" value="Genomic_DNA"/>
</dbReference>
<dbReference type="OrthoDB" id="7869153at2"/>
<dbReference type="Proteomes" id="UP000181997">
    <property type="component" value="Unassembled WGS sequence"/>
</dbReference>
<dbReference type="Pfam" id="PF14398">
    <property type="entry name" value="ATPgrasp_YheCD"/>
    <property type="match status" value="1"/>
</dbReference>
<evidence type="ECO:0000313" key="2">
    <source>
        <dbReference type="Proteomes" id="UP000181997"/>
    </source>
</evidence>
<evidence type="ECO:0000313" key="1">
    <source>
        <dbReference type="EMBL" id="SCB92071.1"/>
    </source>
</evidence>
<accession>A0A0V8HMS8</accession>
<keyword evidence="2" id="KW-1185">Reference proteome</keyword>